<dbReference type="Gene3D" id="2.20.28.10">
    <property type="match status" value="1"/>
</dbReference>
<gene>
    <name evidence="9" type="ORF">TcWFU_008692</name>
</gene>
<dbReference type="InterPro" id="IPR027417">
    <property type="entry name" value="P-loop_NTPase"/>
</dbReference>
<dbReference type="InterPro" id="IPR018525">
    <property type="entry name" value="MCM_CS"/>
</dbReference>
<dbReference type="Gene3D" id="3.40.50.300">
    <property type="entry name" value="P-loop containing nucleotide triphosphate hydrolases"/>
    <property type="match status" value="1"/>
</dbReference>
<dbReference type="PANTHER" id="PTHR11630">
    <property type="entry name" value="DNA REPLICATION LICENSING FACTOR MCM FAMILY MEMBER"/>
    <property type="match status" value="1"/>
</dbReference>
<name>A0ABR4QMF9_9CEST</name>
<keyword evidence="3 7" id="KW-0547">Nucleotide-binding</keyword>
<reference evidence="9 10" key="1">
    <citation type="journal article" date="2022" name="Front. Cell. Infect. Microbiol.">
        <title>The Genomes of Two Strains of Taenia crassiceps the Animal Model for the Study of Human Cysticercosis.</title>
        <authorList>
            <person name="Bobes R.J."/>
            <person name="Estrada K."/>
            <person name="Rios-Valencia D.G."/>
            <person name="Calderon-Gallegos A."/>
            <person name="de la Torre P."/>
            <person name="Carrero J.C."/>
            <person name="Sanchez-Flores A."/>
            <person name="Laclette J.P."/>
        </authorList>
    </citation>
    <scope>NUCLEOTIDE SEQUENCE [LARGE SCALE GENOMIC DNA]</scope>
    <source>
        <strain evidence="9">WFUcys</strain>
    </source>
</reference>
<dbReference type="Gene3D" id="2.40.50.140">
    <property type="entry name" value="Nucleic acid-binding proteins"/>
    <property type="match status" value="1"/>
</dbReference>
<dbReference type="InterPro" id="IPR001208">
    <property type="entry name" value="MCM_dom"/>
</dbReference>
<evidence type="ECO:0000256" key="5">
    <source>
        <dbReference type="ARBA" id="ARBA00022840"/>
    </source>
</evidence>
<organism evidence="9 10">
    <name type="scientific">Taenia crassiceps</name>
    <dbReference type="NCBI Taxonomy" id="6207"/>
    <lineage>
        <taxon>Eukaryota</taxon>
        <taxon>Metazoa</taxon>
        <taxon>Spiralia</taxon>
        <taxon>Lophotrochozoa</taxon>
        <taxon>Platyhelminthes</taxon>
        <taxon>Cestoda</taxon>
        <taxon>Eucestoda</taxon>
        <taxon>Cyclophyllidea</taxon>
        <taxon>Taeniidae</taxon>
        <taxon>Taenia</taxon>
    </lineage>
</organism>
<dbReference type="EMBL" id="JAKROA010000002">
    <property type="protein sequence ID" value="KAL5110832.1"/>
    <property type="molecule type" value="Genomic_DNA"/>
</dbReference>
<protein>
    <recommendedName>
        <fullName evidence="1">DNA helicase</fullName>
        <ecNumber evidence="1">3.6.4.12</ecNumber>
    </recommendedName>
</protein>
<evidence type="ECO:0000256" key="6">
    <source>
        <dbReference type="ARBA" id="ARBA00023125"/>
    </source>
</evidence>
<dbReference type="PRINTS" id="PR01657">
    <property type="entry name" value="MCMFAMILY"/>
</dbReference>
<evidence type="ECO:0000313" key="9">
    <source>
        <dbReference type="EMBL" id="KAL5110832.1"/>
    </source>
</evidence>
<keyword evidence="6 7" id="KW-0238">DNA-binding</keyword>
<accession>A0ABR4QMF9</accession>
<dbReference type="SMART" id="SM00350">
    <property type="entry name" value="MCM"/>
    <property type="match status" value="1"/>
</dbReference>
<dbReference type="PROSITE" id="PS00847">
    <property type="entry name" value="MCM_1"/>
    <property type="match status" value="1"/>
</dbReference>
<proteinExistence type="inferred from homology"/>
<dbReference type="GO" id="GO:0004386">
    <property type="term" value="F:helicase activity"/>
    <property type="evidence" value="ECO:0007669"/>
    <property type="project" value="UniProtKB-KW"/>
</dbReference>
<keyword evidence="4 9" id="KW-0378">Hydrolase</keyword>
<dbReference type="SUPFAM" id="SSF52540">
    <property type="entry name" value="P-loop containing nucleoside triphosphate hydrolases"/>
    <property type="match status" value="1"/>
</dbReference>
<keyword evidence="2" id="KW-0235">DNA replication</keyword>
<sequence length="722" mass="79754">MDTLSAFNDALSCVIAQRSGSSKSSTKCAVRIVSLPPISEVFRNVIPKSDDVGRFLALHCTVTRVGAIQVVQLERSYSCSKCGHTVKVEADFNQFYALSPPRRCPNLSDRCVSTAFNVVVENDSSPLHSFQEIRVNERLGYLAVGRMPRSMVCCLDAELVDTVRPGDDIILNGILTHRWRPPKVGLPCDIETVFRANSIENLSEMRFRGELGGDNFTQEMGRRFSNYWSLAKHKGDFKAALRLRDEIVKSICPDVYGLYVVKLSLALVLAGAPPCLEKFDYNATEGERVDDVINGDGTDFRVRGNIHLLLIGEPSTAKSALLRASCRLAGRAIFTAATGTTAAGLTAAAVRDTSGWALEAGALVLADGGVCAIDEFTSLRGADRAAVHEAMEQQTVSLAKAGLVAQLNCRCAVIAASPLPTDTEHSSNILPTPLLSRFDLVWRLLDPVGCHTWDSAVAGHVLGFKVADNDRDDVTKGTPVRRITWTTEELRNYISWVRGEFQPRLSSGAAILLQRYYELRRRTLRRMHGMEDDQTVAGRTTLRLLESLVRLTQAHARLMARPVAVVEDAVMVIWLMDCSFQSTFGRSASAIEVSGYCLSPEETVKRHGMEYTFEEIIDAVFAQLNLDPEDVSNGWFSSISPAKLEFQPIYMSTQVNDQGTTLPDEPSLTKAEVSQMESISDAENDYPSPKRAKFRGRKDFLNFQNLAPEDWTFANIDTDFDL</sequence>
<comment type="similarity">
    <text evidence="7">Belongs to the MCM family.</text>
</comment>
<dbReference type="InterPro" id="IPR012340">
    <property type="entry name" value="NA-bd_OB-fold"/>
</dbReference>
<keyword evidence="4 9" id="KW-0347">Helicase</keyword>
<evidence type="ECO:0000256" key="1">
    <source>
        <dbReference type="ARBA" id="ARBA00012551"/>
    </source>
</evidence>
<dbReference type="InterPro" id="IPR031327">
    <property type="entry name" value="MCM"/>
</dbReference>
<evidence type="ECO:0000256" key="7">
    <source>
        <dbReference type="RuleBase" id="RU004070"/>
    </source>
</evidence>
<evidence type="ECO:0000256" key="3">
    <source>
        <dbReference type="ARBA" id="ARBA00022741"/>
    </source>
</evidence>
<feature type="domain" description="MCM C-terminal AAA(+) ATPase" evidence="8">
    <location>
        <begin position="243"/>
        <end position="448"/>
    </location>
</feature>
<dbReference type="Proteomes" id="UP001651158">
    <property type="component" value="Unassembled WGS sequence"/>
</dbReference>
<dbReference type="InterPro" id="IPR041562">
    <property type="entry name" value="MCM_lid"/>
</dbReference>
<dbReference type="Pfam" id="PF00493">
    <property type="entry name" value="MCM"/>
    <property type="match status" value="1"/>
</dbReference>
<evidence type="ECO:0000313" key="10">
    <source>
        <dbReference type="Proteomes" id="UP001651158"/>
    </source>
</evidence>
<keyword evidence="5 7" id="KW-0067">ATP-binding</keyword>
<dbReference type="PANTHER" id="PTHR11630:SF48">
    <property type="entry name" value="DNA HELICASE MCM9"/>
    <property type="match status" value="1"/>
</dbReference>
<dbReference type="Pfam" id="PF17855">
    <property type="entry name" value="MCM_lid"/>
    <property type="match status" value="1"/>
</dbReference>
<dbReference type="SUPFAM" id="SSF50249">
    <property type="entry name" value="Nucleic acid-binding proteins"/>
    <property type="match status" value="1"/>
</dbReference>
<dbReference type="EC" id="3.6.4.12" evidence="1"/>
<dbReference type="InterPro" id="IPR033762">
    <property type="entry name" value="MCM_OB"/>
</dbReference>
<evidence type="ECO:0000256" key="2">
    <source>
        <dbReference type="ARBA" id="ARBA00022705"/>
    </source>
</evidence>
<evidence type="ECO:0000256" key="4">
    <source>
        <dbReference type="ARBA" id="ARBA00022806"/>
    </source>
</evidence>
<evidence type="ECO:0000259" key="8">
    <source>
        <dbReference type="PROSITE" id="PS50051"/>
    </source>
</evidence>
<comment type="caution">
    <text evidence="9">The sequence shown here is derived from an EMBL/GenBank/DDBJ whole genome shotgun (WGS) entry which is preliminary data.</text>
</comment>
<dbReference type="PROSITE" id="PS50051">
    <property type="entry name" value="MCM_2"/>
    <property type="match status" value="1"/>
</dbReference>
<keyword evidence="10" id="KW-1185">Reference proteome</keyword>
<dbReference type="Pfam" id="PF17207">
    <property type="entry name" value="MCM_OB"/>
    <property type="match status" value="1"/>
</dbReference>